<dbReference type="Proteomes" id="UP000230750">
    <property type="component" value="Unassembled WGS sequence"/>
</dbReference>
<proteinExistence type="predicted"/>
<protein>
    <submittedName>
        <fullName evidence="2">Uncharacterized protein</fullName>
    </submittedName>
</protein>
<dbReference type="EMBL" id="MRZV01000353">
    <property type="protein sequence ID" value="PIK51860.1"/>
    <property type="molecule type" value="Genomic_DNA"/>
</dbReference>
<comment type="caution">
    <text evidence="2">The sequence shown here is derived from an EMBL/GenBank/DDBJ whole genome shotgun (WGS) entry which is preliminary data.</text>
</comment>
<dbReference type="OrthoDB" id="10172666at2759"/>
<evidence type="ECO:0000313" key="3">
    <source>
        <dbReference type="Proteomes" id="UP000230750"/>
    </source>
</evidence>
<dbReference type="AlphaFoldDB" id="A0A2G8KVC5"/>
<dbReference type="SUPFAM" id="SSF52266">
    <property type="entry name" value="SGNH hydrolase"/>
    <property type="match status" value="1"/>
</dbReference>
<evidence type="ECO:0000256" key="1">
    <source>
        <dbReference type="SAM" id="MobiDB-lite"/>
    </source>
</evidence>
<gene>
    <name evidence="2" type="ORF">BSL78_11237</name>
</gene>
<name>A0A2G8KVC5_STIJA</name>
<keyword evidence="3" id="KW-1185">Reference proteome</keyword>
<feature type="compositionally biased region" description="Polar residues" evidence="1">
    <location>
        <begin position="346"/>
        <end position="364"/>
    </location>
</feature>
<sequence length="496" mass="54933">MDTSDSSASVTLSGSFEGFTDDSILGTKNSLWNIVRNKYSYTVKVLSESVLHKIERFCEQSTTSCTRNGINGDIYRFCNKDSTFTTVIVFRSNMTLFVQGECQRKWLINCLSVICEHASENTSFLRPSSPTTPWSVHLLSPLPVFSPSPPYTSTPVHYTSPVTPLAMQTFAQLCEVSTQTDDDPILISASTQTTNIPHPELVSATTQTDIITGHNSETQTVIDGPKIKGALTRVKELKDAADSDVIDIRPRCDQSPAEQSASHKLPMCASVQDPNTVPRTVEYGLPISNRFGHLIDELELSEQPESTVATETLHHIPSLKPKLLKPQRNPSRPIRSDGVNSDLPLPSNSTNSDRSTELPNSHNPTIHPRPVAVIIGDSIPRYLIGRRLSRRYRVVNSCIPGMTIQKLIQFVPLLIGEEQPAVIIVHCGTNNIMMHNTREIINLLSELDSTIKSLVRGVKVAFSGLTGNRNCFHTDVLICHINDNIKQFCRNTTLHL</sequence>
<feature type="region of interest" description="Disordered" evidence="1">
    <location>
        <begin position="303"/>
        <end position="365"/>
    </location>
</feature>
<reference evidence="2 3" key="1">
    <citation type="journal article" date="2017" name="PLoS Biol.">
        <title>The sea cucumber genome provides insights into morphological evolution and visceral regeneration.</title>
        <authorList>
            <person name="Zhang X."/>
            <person name="Sun L."/>
            <person name="Yuan J."/>
            <person name="Sun Y."/>
            <person name="Gao Y."/>
            <person name="Zhang L."/>
            <person name="Li S."/>
            <person name="Dai H."/>
            <person name="Hamel J.F."/>
            <person name="Liu C."/>
            <person name="Yu Y."/>
            <person name="Liu S."/>
            <person name="Lin W."/>
            <person name="Guo K."/>
            <person name="Jin S."/>
            <person name="Xu P."/>
            <person name="Storey K.B."/>
            <person name="Huan P."/>
            <person name="Zhang T."/>
            <person name="Zhou Y."/>
            <person name="Zhang J."/>
            <person name="Lin C."/>
            <person name="Li X."/>
            <person name="Xing L."/>
            <person name="Huo D."/>
            <person name="Sun M."/>
            <person name="Wang L."/>
            <person name="Mercier A."/>
            <person name="Li F."/>
            <person name="Yang H."/>
            <person name="Xiang J."/>
        </authorList>
    </citation>
    <scope>NUCLEOTIDE SEQUENCE [LARGE SCALE GENOMIC DNA]</scope>
    <source>
        <strain evidence="2">Shaxun</strain>
        <tissue evidence="2">Muscle</tissue>
    </source>
</reference>
<evidence type="ECO:0000313" key="2">
    <source>
        <dbReference type="EMBL" id="PIK51860.1"/>
    </source>
</evidence>
<organism evidence="2 3">
    <name type="scientific">Stichopus japonicus</name>
    <name type="common">Sea cucumber</name>
    <dbReference type="NCBI Taxonomy" id="307972"/>
    <lineage>
        <taxon>Eukaryota</taxon>
        <taxon>Metazoa</taxon>
        <taxon>Echinodermata</taxon>
        <taxon>Eleutherozoa</taxon>
        <taxon>Echinozoa</taxon>
        <taxon>Holothuroidea</taxon>
        <taxon>Aspidochirotacea</taxon>
        <taxon>Aspidochirotida</taxon>
        <taxon>Stichopodidae</taxon>
        <taxon>Apostichopus</taxon>
    </lineage>
</organism>
<dbReference type="Gene3D" id="3.40.50.12690">
    <property type="match status" value="1"/>
</dbReference>
<accession>A0A2G8KVC5</accession>